<dbReference type="PROSITE" id="PS51857">
    <property type="entry name" value="CSD_2"/>
    <property type="match status" value="1"/>
</dbReference>
<feature type="compositionally biased region" description="Basic residues" evidence="1">
    <location>
        <begin position="258"/>
        <end position="270"/>
    </location>
</feature>
<evidence type="ECO:0000256" key="1">
    <source>
        <dbReference type="SAM" id="MobiDB-lite"/>
    </source>
</evidence>
<dbReference type="SUPFAM" id="SSF50249">
    <property type="entry name" value="Nucleic acid-binding proteins"/>
    <property type="match status" value="1"/>
</dbReference>
<dbReference type="PANTHER" id="PTHR11544">
    <property type="entry name" value="COLD SHOCK DOMAIN CONTAINING PROTEINS"/>
    <property type="match status" value="1"/>
</dbReference>
<protein>
    <submittedName>
        <fullName evidence="4">Y-box factor homolog</fullName>
    </submittedName>
</protein>
<name>A0A8B8FJ59_9HEMI</name>
<dbReference type="CDD" id="cd04458">
    <property type="entry name" value="CSP_CDS"/>
    <property type="match status" value="1"/>
</dbReference>
<dbReference type="Proteomes" id="UP000694846">
    <property type="component" value="Unplaced"/>
</dbReference>
<evidence type="ECO:0000259" key="2">
    <source>
        <dbReference type="PROSITE" id="PS51857"/>
    </source>
</evidence>
<keyword evidence="3" id="KW-1185">Reference proteome</keyword>
<feature type="domain" description="CSD" evidence="2">
    <location>
        <begin position="26"/>
        <end position="95"/>
    </location>
</feature>
<gene>
    <name evidence="4" type="primary">LOC112683689</name>
</gene>
<dbReference type="GeneID" id="112683689"/>
<dbReference type="InterPro" id="IPR002059">
    <property type="entry name" value="CSP_DNA-bd"/>
</dbReference>
<dbReference type="Gene3D" id="2.40.50.140">
    <property type="entry name" value="Nucleic acid-binding proteins"/>
    <property type="match status" value="1"/>
</dbReference>
<evidence type="ECO:0000313" key="4">
    <source>
        <dbReference type="RefSeq" id="XP_025410617.1"/>
    </source>
</evidence>
<feature type="compositionally biased region" description="Gly residues" evidence="1">
    <location>
        <begin position="218"/>
        <end position="231"/>
    </location>
</feature>
<dbReference type="AlphaFoldDB" id="A0A8B8FJ59"/>
<dbReference type="InterPro" id="IPR011129">
    <property type="entry name" value="CSD"/>
</dbReference>
<evidence type="ECO:0000313" key="3">
    <source>
        <dbReference type="Proteomes" id="UP000694846"/>
    </source>
</evidence>
<dbReference type="InterPro" id="IPR012340">
    <property type="entry name" value="NA-bd_OB-fold"/>
</dbReference>
<sequence>MAEQVGERRPERQQKPVTQKPVISVKVTGVVKWFNVKSGYGFINRNDTKEDIFVHQSAIIKNNPKKIVRSVGDGETVEFDVVEGEKGHEAANVTGPEGEAVKGSPYAAERRRSNYRQWFYGRRPNTRGRNGGQPPRDGSAGGEKEDAENEVGDQQRRFRQPRQQNWYNSYRGNRRGPPPNRGEGGEYNGGDNYGYDSSPPGGRGRGRGMGAPRRFYRRGGGYRGSRGGTGGPPRRPYQDENQENEYNNQSDENGANRPRPRYRRRNNRSRARSDGPPRANSQSDNESKQKNFGGETLELDESSHA</sequence>
<proteinExistence type="predicted"/>
<dbReference type="OrthoDB" id="203339at2759"/>
<dbReference type="GO" id="GO:0003676">
    <property type="term" value="F:nucleic acid binding"/>
    <property type="evidence" value="ECO:0007669"/>
    <property type="project" value="InterPro"/>
</dbReference>
<dbReference type="InterPro" id="IPR050181">
    <property type="entry name" value="Cold_shock_domain"/>
</dbReference>
<dbReference type="FunFam" id="2.40.50.140:FF:000054">
    <property type="entry name" value="Nuclease-sensitive element-binding protein 1"/>
    <property type="match status" value="1"/>
</dbReference>
<organism evidence="3 4">
    <name type="scientific">Sipha flava</name>
    <name type="common">yellow sugarcane aphid</name>
    <dbReference type="NCBI Taxonomy" id="143950"/>
    <lineage>
        <taxon>Eukaryota</taxon>
        <taxon>Metazoa</taxon>
        <taxon>Ecdysozoa</taxon>
        <taxon>Arthropoda</taxon>
        <taxon>Hexapoda</taxon>
        <taxon>Insecta</taxon>
        <taxon>Pterygota</taxon>
        <taxon>Neoptera</taxon>
        <taxon>Paraneoptera</taxon>
        <taxon>Hemiptera</taxon>
        <taxon>Sternorrhyncha</taxon>
        <taxon>Aphidomorpha</taxon>
        <taxon>Aphidoidea</taxon>
        <taxon>Aphididae</taxon>
        <taxon>Sipha</taxon>
    </lineage>
</organism>
<reference evidence="4" key="1">
    <citation type="submission" date="2025-08" db="UniProtKB">
        <authorList>
            <consortium name="RefSeq"/>
        </authorList>
    </citation>
    <scope>IDENTIFICATION</scope>
    <source>
        <tissue evidence="4">Whole body</tissue>
    </source>
</reference>
<dbReference type="PRINTS" id="PR00050">
    <property type="entry name" value="COLDSHOCK"/>
</dbReference>
<dbReference type="Pfam" id="PF00313">
    <property type="entry name" value="CSD"/>
    <property type="match status" value="1"/>
</dbReference>
<dbReference type="InterPro" id="IPR019844">
    <property type="entry name" value="CSD_CS"/>
</dbReference>
<dbReference type="PROSITE" id="PS00352">
    <property type="entry name" value="CSD_1"/>
    <property type="match status" value="1"/>
</dbReference>
<feature type="compositionally biased region" description="Low complexity" evidence="1">
    <location>
        <begin position="244"/>
        <end position="257"/>
    </location>
</feature>
<accession>A0A8B8FJ59</accession>
<dbReference type="SMART" id="SM00357">
    <property type="entry name" value="CSP"/>
    <property type="match status" value="1"/>
</dbReference>
<dbReference type="CTD" id="39377"/>
<dbReference type="RefSeq" id="XP_025410617.1">
    <property type="nucleotide sequence ID" value="XM_025554832.1"/>
</dbReference>
<feature type="region of interest" description="Disordered" evidence="1">
    <location>
        <begin position="83"/>
        <end position="305"/>
    </location>
</feature>